<sequence>MRLKTIKLNIVFIIIAINLQAQQTKESLVGKIFSAKVGYICEETPEPNPCAGQQIFLVLQFNKEEVTITEKNRSSCDKETVAYQFKYAWSLDDEVVVINSNPEEVRYTYLEKLKLNLKNGKLKGAITYPNGQDKEYDFKENIK</sequence>
<dbReference type="EMBL" id="LT899436">
    <property type="protein sequence ID" value="SNR16864.1"/>
    <property type="molecule type" value="Genomic_DNA"/>
</dbReference>
<accession>A0A238UEG2</accession>
<dbReference type="KEGG" id="tje:TJEJU_3212"/>
<dbReference type="AlphaFoldDB" id="A0A238UEG2"/>
<protein>
    <submittedName>
        <fullName evidence="1">Uncharacterized protein</fullName>
    </submittedName>
</protein>
<organism evidence="1 2">
    <name type="scientific">Tenacibaculum jejuense</name>
    <dbReference type="NCBI Taxonomy" id="584609"/>
    <lineage>
        <taxon>Bacteria</taxon>
        <taxon>Pseudomonadati</taxon>
        <taxon>Bacteroidota</taxon>
        <taxon>Flavobacteriia</taxon>
        <taxon>Flavobacteriales</taxon>
        <taxon>Flavobacteriaceae</taxon>
        <taxon>Tenacibaculum</taxon>
    </lineage>
</organism>
<gene>
    <name evidence="1" type="ORF">TJEJU_3212</name>
</gene>
<dbReference type="RefSeq" id="WP_095073718.1">
    <property type="nucleotide sequence ID" value="NZ_LT899436.1"/>
</dbReference>
<name>A0A238UEG2_9FLAO</name>
<dbReference type="OrthoDB" id="1450562at2"/>
<reference evidence="1 2" key="1">
    <citation type="submission" date="2017-07" db="EMBL/GenBank/DDBJ databases">
        <authorList>
            <person name="Sun Z.S."/>
            <person name="Albrecht U."/>
            <person name="Echele G."/>
            <person name="Lee C.C."/>
        </authorList>
    </citation>
    <scope>NUCLEOTIDE SEQUENCE [LARGE SCALE GENOMIC DNA]</scope>
    <source>
        <strain evidence="2">type strain: KCTC 22618</strain>
    </source>
</reference>
<keyword evidence="2" id="KW-1185">Reference proteome</keyword>
<dbReference type="Proteomes" id="UP000215214">
    <property type="component" value="Chromosome TJEJU"/>
</dbReference>
<proteinExistence type="predicted"/>
<evidence type="ECO:0000313" key="1">
    <source>
        <dbReference type="EMBL" id="SNR16864.1"/>
    </source>
</evidence>
<evidence type="ECO:0000313" key="2">
    <source>
        <dbReference type="Proteomes" id="UP000215214"/>
    </source>
</evidence>